<name>A0A095VMX8_9GAMM</name>
<dbReference type="PANTHER" id="PTHR36305">
    <property type="entry name" value="PHOSPHATIDYLGLYCEROPHOSPHATASE A"/>
    <property type="match status" value="1"/>
</dbReference>
<dbReference type="InterPro" id="IPR036681">
    <property type="entry name" value="PgpA-like_sf"/>
</dbReference>
<keyword evidence="1" id="KW-1208">Phospholipid metabolism</keyword>
<keyword evidence="1 4" id="KW-0378">Hydrolase</keyword>
<accession>A0A095VMX8</accession>
<dbReference type="EC" id="3.1.3.27" evidence="1"/>
<dbReference type="OrthoDB" id="9804091at2"/>
<dbReference type="Pfam" id="PF04608">
    <property type="entry name" value="PgpA"/>
    <property type="match status" value="1"/>
</dbReference>
<proteinExistence type="predicted"/>
<dbReference type="PANTHER" id="PTHR36305:SF1">
    <property type="entry name" value="PHOSPHATIDYLGLYCEROPHOSPHATASE A"/>
    <property type="match status" value="1"/>
</dbReference>
<dbReference type="EMBL" id="AUVB01000082">
    <property type="protein sequence ID" value="KGE02832.1"/>
    <property type="molecule type" value="Genomic_DNA"/>
</dbReference>
<keyword evidence="5" id="KW-1185">Reference proteome</keyword>
<dbReference type="GO" id="GO:0008962">
    <property type="term" value="F:phosphatidylglycerophosphatase activity"/>
    <property type="evidence" value="ECO:0007669"/>
    <property type="project" value="UniProtKB-EC"/>
</dbReference>
<dbReference type="CDD" id="cd06971">
    <property type="entry name" value="PgpA"/>
    <property type="match status" value="1"/>
</dbReference>
<dbReference type="HOGENOM" id="CLU_103734_0_1_6"/>
<dbReference type="GO" id="GO:0006655">
    <property type="term" value="P:phosphatidylglycerol biosynthetic process"/>
    <property type="evidence" value="ECO:0007669"/>
    <property type="project" value="UniProtKB-UniPathway"/>
</dbReference>
<comment type="subcellular location">
    <subcellularLocation>
        <location evidence="1">Cell inner membrane</location>
        <topology evidence="1">Multi-pass membrane protein</topology>
    </subcellularLocation>
</comment>
<dbReference type="Proteomes" id="UP000029640">
    <property type="component" value="Unassembled WGS sequence"/>
</dbReference>
<dbReference type="eggNOG" id="COG1267">
    <property type="taxonomic scope" value="Bacteria"/>
</dbReference>
<keyword evidence="1" id="KW-0443">Lipid metabolism</keyword>
<reference evidence="4 5" key="1">
    <citation type="journal article" date="2014" name="Genome Announc.">
        <title>Genome Sequence of Gammaproteobacterial Pseudohaliea rubra Type Strain DSM 19751, Isolated from Coastal Seawater of the Mediterranean Sea.</title>
        <authorList>
            <person name="Spring S."/>
            <person name="Fiebig A."/>
            <person name="Riedel T."/>
            <person name="Goker M."/>
            <person name="Klenk H.P."/>
        </authorList>
    </citation>
    <scope>NUCLEOTIDE SEQUENCE [LARGE SCALE GENOMIC DNA]</scope>
    <source>
        <strain evidence="4 5">DSM 19751</strain>
    </source>
</reference>
<feature type="transmembrane region" description="Helical" evidence="2">
    <location>
        <begin position="100"/>
        <end position="123"/>
    </location>
</feature>
<dbReference type="SUPFAM" id="SSF101307">
    <property type="entry name" value="YutG-like"/>
    <property type="match status" value="1"/>
</dbReference>
<dbReference type="PIRSF" id="PIRSF006162">
    <property type="entry name" value="PgpA"/>
    <property type="match status" value="1"/>
</dbReference>
<dbReference type="PATRIC" id="fig|1265313.6.peg.2576"/>
<evidence type="ECO:0000313" key="4">
    <source>
        <dbReference type="EMBL" id="KGE02832.1"/>
    </source>
</evidence>
<keyword evidence="1" id="KW-0442">Lipid degradation</keyword>
<organism evidence="4 5">
    <name type="scientific">Pseudohaliea rubra DSM 19751</name>
    <dbReference type="NCBI Taxonomy" id="1265313"/>
    <lineage>
        <taxon>Bacteria</taxon>
        <taxon>Pseudomonadati</taxon>
        <taxon>Pseudomonadota</taxon>
        <taxon>Gammaproteobacteria</taxon>
        <taxon>Cellvibrionales</taxon>
        <taxon>Halieaceae</taxon>
        <taxon>Pseudohaliea</taxon>
    </lineage>
</organism>
<keyword evidence="1" id="KW-0479">Metal-binding</keyword>
<dbReference type="STRING" id="1265313.HRUBRA_02613"/>
<comment type="catalytic activity">
    <reaction evidence="1">
        <text>a 1,2-diacyl-sn-glycero-3-phospho-(1'-sn-glycero-3'-phosphate) + H2O = a 1,2-diacyl-sn-glycero-3-phospho-(1'-sn-glycerol) + phosphate</text>
        <dbReference type="Rhea" id="RHEA:33751"/>
        <dbReference type="ChEBI" id="CHEBI:15377"/>
        <dbReference type="ChEBI" id="CHEBI:43474"/>
        <dbReference type="ChEBI" id="CHEBI:60110"/>
        <dbReference type="ChEBI" id="CHEBI:64716"/>
        <dbReference type="EC" id="3.1.3.27"/>
    </reaction>
</comment>
<dbReference type="RefSeq" id="WP_084592647.1">
    <property type="nucleotide sequence ID" value="NZ_KN234787.1"/>
</dbReference>
<feature type="transmembrane region" description="Helical" evidence="2">
    <location>
        <begin position="59"/>
        <end position="80"/>
    </location>
</feature>
<evidence type="ECO:0000313" key="5">
    <source>
        <dbReference type="Proteomes" id="UP000029640"/>
    </source>
</evidence>
<dbReference type="UniPathway" id="UPA00084">
    <property type="reaction ID" value="UER00504"/>
</dbReference>
<feature type="transmembrane region" description="Helical" evidence="2">
    <location>
        <begin position="35"/>
        <end position="52"/>
    </location>
</feature>
<dbReference type="GO" id="GO:0046872">
    <property type="term" value="F:metal ion binding"/>
    <property type="evidence" value="ECO:0007669"/>
    <property type="project" value="UniProtKB-KW"/>
</dbReference>
<evidence type="ECO:0000256" key="2">
    <source>
        <dbReference type="SAM" id="Phobius"/>
    </source>
</evidence>
<keyword evidence="1" id="KW-1003">Cell membrane</keyword>
<keyword evidence="1" id="KW-0460">Magnesium</keyword>
<comment type="caution">
    <text evidence="4">The sequence shown here is derived from an EMBL/GenBank/DDBJ whole genome shotgun (WGS) entry which is preliminary data.</text>
</comment>
<evidence type="ECO:0000259" key="3">
    <source>
        <dbReference type="Pfam" id="PF04608"/>
    </source>
</evidence>
<keyword evidence="1 2" id="KW-0812">Transmembrane</keyword>
<protein>
    <recommendedName>
        <fullName evidence="1">Phosphatidylglycerophosphatase A</fullName>
        <ecNumber evidence="1">3.1.3.27</ecNumber>
    </recommendedName>
    <alternativeName>
        <fullName evidence="1">Phosphatidylglycerolphosphate phosphatase A</fullName>
    </alternativeName>
</protein>
<dbReference type="AlphaFoldDB" id="A0A095VMX8"/>
<evidence type="ECO:0000256" key="1">
    <source>
        <dbReference type="PIRNR" id="PIRNR006162"/>
    </source>
</evidence>
<dbReference type="InterPro" id="IPR007686">
    <property type="entry name" value="YutG/PgpA"/>
</dbReference>
<comment type="function">
    <text evidence="1">Lipid phosphatase which dephosphorylates phosphatidylglycerophosphate (PGP) to phosphatidylglycerol (PG).</text>
</comment>
<dbReference type="GO" id="GO:0005886">
    <property type="term" value="C:plasma membrane"/>
    <property type="evidence" value="ECO:0007669"/>
    <property type="project" value="UniProtKB-SubCell"/>
</dbReference>
<dbReference type="GO" id="GO:0009395">
    <property type="term" value="P:phospholipid catabolic process"/>
    <property type="evidence" value="ECO:0007669"/>
    <property type="project" value="UniProtKB-KW"/>
</dbReference>
<comment type="pathway">
    <text evidence="1">Phospholipid metabolism; phosphatidylglycerol biosynthesis; phosphatidylglycerol from CDP-diacylglycerol: step 2/2.</text>
</comment>
<keyword evidence="1" id="KW-0595">Phospholipid degradation</keyword>
<dbReference type="InterPro" id="IPR026037">
    <property type="entry name" value="PgpA"/>
</dbReference>
<keyword evidence="1 2" id="KW-0472">Membrane</keyword>
<keyword evidence="2" id="KW-1133">Transmembrane helix</keyword>
<gene>
    <name evidence="4" type="ORF">HRUBRA_02613</name>
</gene>
<comment type="cofactor">
    <cofactor evidence="1">
        <name>Mg(2+)</name>
        <dbReference type="ChEBI" id="CHEBI:18420"/>
    </cofactor>
</comment>
<feature type="domain" description="YutG/PgpA" evidence="3">
    <location>
        <begin position="25"/>
        <end position="162"/>
    </location>
</feature>
<sequence>MGDHLQNQREPQAPALLRNPAQLAAFGFGSGLSPWAPGTVGTVAAAVIYWYLLAPLPLWAYSAVILAASVGGIWLCGVASRQLGVHDHPGIVWDEFAGLWVALWAVPASPLWLAIAFVVFRLLDIAKPWPVSVLDKDVGGGLGIMADDLVAGAMTCVTLHLAIAALSGAEALT</sequence>
<keyword evidence="1" id="KW-0997">Cell inner membrane</keyword>